<name>C6R6G5_9CORY</name>
<dbReference type="GO" id="GO:0003677">
    <property type="term" value="F:DNA binding"/>
    <property type="evidence" value="ECO:0007669"/>
    <property type="project" value="UniProtKB-KW"/>
</dbReference>
<protein>
    <submittedName>
        <fullName evidence="5">Site-specific recombinase, phage integrase family</fullName>
    </submittedName>
</protein>
<comment type="caution">
    <text evidence="5">The sequence shown here is derived from an EMBL/GenBank/DDBJ whole genome shotgun (WGS) entry which is preliminary data.</text>
</comment>
<comment type="similarity">
    <text evidence="1">Belongs to the 'phage' integrase family.</text>
</comment>
<dbReference type="InterPro" id="IPR050090">
    <property type="entry name" value="Tyrosine_recombinase_XerCD"/>
</dbReference>
<organism evidence="5 6">
    <name type="scientific">Corynebacterium tuberculostearicum SK141</name>
    <dbReference type="NCBI Taxonomy" id="553206"/>
    <lineage>
        <taxon>Bacteria</taxon>
        <taxon>Bacillati</taxon>
        <taxon>Actinomycetota</taxon>
        <taxon>Actinomycetes</taxon>
        <taxon>Mycobacteriales</taxon>
        <taxon>Corynebacteriaceae</taxon>
        <taxon>Corynebacterium</taxon>
    </lineage>
</organism>
<dbReference type="Gene3D" id="1.10.443.10">
    <property type="entry name" value="Intergrase catalytic core"/>
    <property type="match status" value="1"/>
</dbReference>
<evidence type="ECO:0000256" key="2">
    <source>
        <dbReference type="ARBA" id="ARBA00023125"/>
    </source>
</evidence>
<keyword evidence="3" id="KW-0233">DNA recombination</keyword>
<dbReference type="PROSITE" id="PS51898">
    <property type="entry name" value="TYR_RECOMBINASE"/>
    <property type="match status" value="1"/>
</dbReference>
<dbReference type="EMBL" id="ACVP01000003">
    <property type="protein sequence ID" value="EET78241.1"/>
    <property type="molecule type" value="Genomic_DNA"/>
</dbReference>
<evidence type="ECO:0000256" key="3">
    <source>
        <dbReference type="ARBA" id="ARBA00023172"/>
    </source>
</evidence>
<dbReference type="InterPro" id="IPR058717">
    <property type="entry name" value="Phage_L5_Integrase_N"/>
</dbReference>
<dbReference type="Pfam" id="PF00589">
    <property type="entry name" value="Phage_integrase"/>
    <property type="match status" value="1"/>
</dbReference>
<dbReference type="PANTHER" id="PTHR30349:SF41">
    <property type="entry name" value="INTEGRASE_RECOMBINASE PROTEIN MJ0367-RELATED"/>
    <property type="match status" value="1"/>
</dbReference>
<evidence type="ECO:0000256" key="1">
    <source>
        <dbReference type="ARBA" id="ARBA00008857"/>
    </source>
</evidence>
<proteinExistence type="inferred from homology"/>
<evidence type="ECO:0000313" key="5">
    <source>
        <dbReference type="EMBL" id="EET78241.1"/>
    </source>
</evidence>
<dbReference type="InterPro" id="IPR010998">
    <property type="entry name" value="Integrase_recombinase_N"/>
</dbReference>
<dbReference type="GO" id="GO:0015074">
    <property type="term" value="P:DNA integration"/>
    <property type="evidence" value="ECO:0007669"/>
    <property type="project" value="InterPro"/>
</dbReference>
<evidence type="ECO:0000259" key="4">
    <source>
        <dbReference type="PROSITE" id="PS51898"/>
    </source>
</evidence>
<feature type="domain" description="Tyr recombinase" evidence="4">
    <location>
        <begin position="195"/>
        <end position="408"/>
    </location>
</feature>
<sequence>MARKKAQRSSFGRVRQKGKRWYAEYTGPDAAIHTPGHSFANKIDADGWIATERRLIDLGTWEPPKARRAKEEVSGETVGQWLDRFHDLLEQRPTPPQPSTMQNYRRVARVRITEPYGPGANDKDVCSLRDIALAKLTKADVYRWWDGVQRCYPNAHTINQQAYKRLKAACAGAVEREMIEGNPVDIKEAGKRVETNEKYLPTDAEIAAILNHVPARYRALTSLMLHHGLRIGEAIALERDDVRIEHRPGAPVPRVTVRVKQNAQRISGSAGTYMLVQPPKTKAGYREVPIMAADVPIFLEHLEKYAPGAPTVLRTTEGARSAVLLTSTASGKMVMDTSYRSVLARAKEKAGVCADIDPHCGRNWLITRLAEQGAHLKEIGRLLGQDDVTTILNVYLKVRAERTTSLMEKVNATLEPGAPGAGQEPQEEKGQ</sequence>
<dbReference type="InterPro" id="IPR013762">
    <property type="entry name" value="Integrase-like_cat_sf"/>
</dbReference>
<keyword evidence="2" id="KW-0238">DNA-binding</keyword>
<dbReference type="InterPro" id="IPR002104">
    <property type="entry name" value="Integrase_catalytic"/>
</dbReference>
<dbReference type="Pfam" id="PF26003">
    <property type="entry name" value="Integrase_N_phage"/>
    <property type="match status" value="1"/>
</dbReference>
<reference evidence="5 6" key="1">
    <citation type="submission" date="2009-06" db="EMBL/GenBank/DDBJ databases">
        <authorList>
            <person name="Dodson R."/>
            <person name="Sebastian Y."/>
            <person name="Madupu R."/>
            <person name="Durkin A.S."/>
            <person name="Torralba M."/>
            <person name="Methe B."/>
            <person name="Sutton G.G."/>
            <person name="Strausberg R.L."/>
            <person name="Nelson K.E."/>
        </authorList>
    </citation>
    <scope>NUCLEOTIDE SEQUENCE [LARGE SCALE GENOMIC DNA]</scope>
    <source>
        <strain evidence="5 6">SK141</strain>
    </source>
</reference>
<dbReference type="InterPro" id="IPR011010">
    <property type="entry name" value="DNA_brk_join_enz"/>
</dbReference>
<dbReference type="GO" id="GO:0006310">
    <property type="term" value="P:DNA recombination"/>
    <property type="evidence" value="ECO:0007669"/>
    <property type="project" value="UniProtKB-KW"/>
</dbReference>
<accession>C6R6G5</accession>
<dbReference type="Gene3D" id="1.10.150.130">
    <property type="match status" value="1"/>
</dbReference>
<gene>
    <name evidence="5" type="ORF">CORTU0001_1097</name>
</gene>
<dbReference type="SUPFAM" id="SSF56349">
    <property type="entry name" value="DNA breaking-rejoining enzymes"/>
    <property type="match status" value="1"/>
</dbReference>
<dbReference type="Proteomes" id="UP000004384">
    <property type="component" value="Unassembled WGS sequence"/>
</dbReference>
<dbReference type="AlphaFoldDB" id="C6R6G5"/>
<dbReference type="RefSeq" id="WP_005326502.1">
    <property type="nucleotide sequence ID" value="NZ_ACVP01000003.1"/>
</dbReference>
<evidence type="ECO:0000313" key="6">
    <source>
        <dbReference type="Proteomes" id="UP000004384"/>
    </source>
</evidence>
<dbReference type="PANTHER" id="PTHR30349">
    <property type="entry name" value="PHAGE INTEGRASE-RELATED"/>
    <property type="match status" value="1"/>
</dbReference>